<organism evidence="2 3">
    <name type="scientific">Leptotrombidium deliense</name>
    <dbReference type="NCBI Taxonomy" id="299467"/>
    <lineage>
        <taxon>Eukaryota</taxon>
        <taxon>Metazoa</taxon>
        <taxon>Ecdysozoa</taxon>
        <taxon>Arthropoda</taxon>
        <taxon>Chelicerata</taxon>
        <taxon>Arachnida</taxon>
        <taxon>Acari</taxon>
        <taxon>Acariformes</taxon>
        <taxon>Trombidiformes</taxon>
        <taxon>Prostigmata</taxon>
        <taxon>Anystina</taxon>
        <taxon>Parasitengona</taxon>
        <taxon>Trombiculoidea</taxon>
        <taxon>Trombiculidae</taxon>
        <taxon>Leptotrombidium</taxon>
    </lineage>
</organism>
<name>A0A443S3P0_9ACAR</name>
<dbReference type="OrthoDB" id="6503643at2759"/>
<evidence type="ECO:0000313" key="3">
    <source>
        <dbReference type="Proteomes" id="UP000288716"/>
    </source>
</evidence>
<evidence type="ECO:0000313" key="2">
    <source>
        <dbReference type="EMBL" id="RWS22147.1"/>
    </source>
</evidence>
<dbReference type="Proteomes" id="UP000288716">
    <property type="component" value="Unassembled WGS sequence"/>
</dbReference>
<dbReference type="STRING" id="299467.A0A443S3P0"/>
<reference evidence="2 3" key="1">
    <citation type="journal article" date="2018" name="Gigascience">
        <title>Genomes of trombidid mites reveal novel predicted allergens and laterally-transferred genes associated with secondary metabolism.</title>
        <authorList>
            <person name="Dong X."/>
            <person name="Chaisiri K."/>
            <person name="Xia D."/>
            <person name="Armstrong S.D."/>
            <person name="Fang Y."/>
            <person name="Donnelly M.J."/>
            <person name="Kadowaki T."/>
            <person name="McGarry J.W."/>
            <person name="Darby A.C."/>
            <person name="Makepeace B.L."/>
        </authorList>
    </citation>
    <scope>NUCLEOTIDE SEQUENCE [LARGE SCALE GENOMIC DNA]</scope>
    <source>
        <strain evidence="2">UoL-UT</strain>
    </source>
</reference>
<dbReference type="PANTHER" id="PTHR19446">
    <property type="entry name" value="REVERSE TRANSCRIPTASES"/>
    <property type="match status" value="1"/>
</dbReference>
<dbReference type="InterPro" id="IPR043502">
    <property type="entry name" value="DNA/RNA_pol_sf"/>
</dbReference>
<comment type="caution">
    <text evidence="2">The sequence shown here is derived from an EMBL/GenBank/DDBJ whole genome shotgun (WGS) entry which is preliminary data.</text>
</comment>
<protein>
    <submittedName>
        <fullName evidence="2">Reverse transcriptase-like protein</fullName>
    </submittedName>
</protein>
<dbReference type="EMBL" id="NCKV01009665">
    <property type="protein sequence ID" value="RWS22147.1"/>
    <property type="molecule type" value="Genomic_DNA"/>
</dbReference>
<dbReference type="VEuPathDB" id="VectorBase:LDEU009893"/>
<feature type="non-terminal residue" evidence="2">
    <location>
        <position position="1"/>
    </location>
</feature>
<evidence type="ECO:0000259" key="1">
    <source>
        <dbReference type="PROSITE" id="PS50878"/>
    </source>
</evidence>
<dbReference type="AlphaFoldDB" id="A0A443S3P0"/>
<dbReference type="CDD" id="cd01650">
    <property type="entry name" value="RT_nLTR_like"/>
    <property type="match status" value="1"/>
</dbReference>
<keyword evidence="2" id="KW-0695">RNA-directed DNA polymerase</keyword>
<dbReference type="InterPro" id="IPR000477">
    <property type="entry name" value="RT_dom"/>
</dbReference>
<accession>A0A443S3P0</accession>
<keyword evidence="2" id="KW-0548">Nucleotidyltransferase</keyword>
<feature type="domain" description="Reverse transcriptase" evidence="1">
    <location>
        <begin position="117"/>
        <end position="393"/>
    </location>
</feature>
<proteinExistence type="predicted"/>
<dbReference type="GO" id="GO:0003964">
    <property type="term" value="F:RNA-directed DNA polymerase activity"/>
    <property type="evidence" value="ECO:0007669"/>
    <property type="project" value="UniProtKB-KW"/>
</dbReference>
<dbReference type="Pfam" id="PF00078">
    <property type="entry name" value="RVT_1"/>
    <property type="match status" value="1"/>
</dbReference>
<dbReference type="SUPFAM" id="SSF56672">
    <property type="entry name" value="DNA/RNA polymerases"/>
    <property type="match status" value="1"/>
</dbReference>
<gene>
    <name evidence="2" type="ORF">B4U80_11694</name>
</gene>
<dbReference type="PROSITE" id="PS50878">
    <property type="entry name" value="RT_POL"/>
    <property type="match status" value="1"/>
</dbReference>
<sequence length="633" mass="70826">SSDAEYSRHQRLFKDNRSVLFQEIKAGHSLSNSSCLDPSSAYDYFKTQFDPQREEVIPSCCERAASSAYSLVWSFVDTTEIEQALKDMRNTAPGPDGLTASQLLLVPSCVMQLFITLFLHRRNIPDALRHNRTTLIPKTHPPSDNPSDYRPITVAGTLLRCFNKIIAKRVMRAHKFSNSQRGFIPTVDGCFENTLLLDHLIRDARRRHRTLYVAILDIRKAFDSVSWPSIVKALNVAALPPPFIDYIINSYSNTTTEVSKDAPAIIVRQGVKQGDPLSPFLFNLVVDQLLSSFPAKLGYAINSVLCTNLAFADDTVLVANSKVALDDLLQRTTSFLADCGMCLNPLKCRTLAIVADGKKKTTYCDSAPFLKLDNCVIPALRPTEFFRYLGIMFNASGKSRPNLLRLEQLLRNLQKIKLKCNQKLVMLRDYVLPSFIHELTLGRCNANLLTRFDSVVRQFVKRLLRLPESAPNAIFYVPVKKGGLGLPLLRKQIAHSLLHRFSAASQRSNPVFCAFASSSAGARLQCAMHRLAAYNADPLKEATTLRSLAGFSEYAEFPASNHWFDNVRTFVREKSDKPAIFGALVFGSRGSVLFDSVKILTTLGLTSKDISDLSLSVMRSSLKIYKYFRKDGT</sequence>
<keyword evidence="2" id="KW-0808">Transferase</keyword>
<keyword evidence="3" id="KW-1185">Reference proteome</keyword>